<dbReference type="GO" id="GO:0032259">
    <property type="term" value="P:methylation"/>
    <property type="evidence" value="ECO:0007669"/>
    <property type="project" value="UniProtKB-KW"/>
</dbReference>
<dbReference type="InterPro" id="IPR003788">
    <property type="entry name" value="NDUFAF7"/>
</dbReference>
<evidence type="ECO:0000256" key="2">
    <source>
        <dbReference type="ARBA" id="ARBA00005891"/>
    </source>
</evidence>
<keyword evidence="4 7" id="KW-0808">Transferase</keyword>
<evidence type="ECO:0000313" key="9">
    <source>
        <dbReference type="EnsemblMetazoa" id="KAF7488180.1"/>
    </source>
</evidence>
<dbReference type="PANTHER" id="PTHR12049:SF7">
    <property type="entry name" value="PROTEIN ARGININE METHYLTRANSFERASE NDUFAF7, MITOCHONDRIAL"/>
    <property type="match status" value="1"/>
</dbReference>
<evidence type="ECO:0000256" key="6">
    <source>
        <dbReference type="ARBA" id="ARBA00048612"/>
    </source>
</evidence>
<keyword evidence="8" id="KW-0830">Ubiquinone</keyword>
<dbReference type="EnsemblMetazoa" id="SSS_6335s_mrna">
    <property type="protein sequence ID" value="KAF7488180.1"/>
    <property type="gene ID" value="SSS_6335"/>
</dbReference>
<reference evidence="9" key="3">
    <citation type="submission" date="2022-06" db="UniProtKB">
        <authorList>
            <consortium name="EnsemblMetazoa"/>
        </authorList>
    </citation>
    <scope>IDENTIFICATION</scope>
</reference>
<comment type="similarity">
    <text evidence="2 7">Belongs to the NDUFAF7 family.</text>
</comment>
<evidence type="ECO:0000256" key="7">
    <source>
        <dbReference type="RuleBase" id="RU364114"/>
    </source>
</evidence>
<proteinExistence type="inferred from homology"/>
<dbReference type="Pfam" id="PF02636">
    <property type="entry name" value="Methyltransf_28"/>
    <property type="match status" value="1"/>
</dbReference>
<evidence type="ECO:0000256" key="5">
    <source>
        <dbReference type="ARBA" id="ARBA00023128"/>
    </source>
</evidence>
<dbReference type="Proteomes" id="UP000070412">
    <property type="component" value="Unassembled WGS sequence"/>
</dbReference>
<comment type="function">
    <text evidence="7">Arginine methyltransferase involved in the assembly or stability of mitochondrial NADH:ubiquinone oxidoreductase complex (complex I).</text>
</comment>
<organism evidence="8">
    <name type="scientific">Sarcoptes scabiei</name>
    <name type="common">Itch mite</name>
    <name type="synonym">Acarus scabiei</name>
    <dbReference type="NCBI Taxonomy" id="52283"/>
    <lineage>
        <taxon>Eukaryota</taxon>
        <taxon>Metazoa</taxon>
        <taxon>Ecdysozoa</taxon>
        <taxon>Arthropoda</taxon>
        <taxon>Chelicerata</taxon>
        <taxon>Arachnida</taxon>
        <taxon>Acari</taxon>
        <taxon>Acariformes</taxon>
        <taxon>Sarcoptiformes</taxon>
        <taxon>Astigmata</taxon>
        <taxon>Psoroptidia</taxon>
        <taxon>Sarcoptoidea</taxon>
        <taxon>Sarcoptidae</taxon>
        <taxon>Sarcoptinae</taxon>
        <taxon>Sarcoptes</taxon>
    </lineage>
</organism>
<sequence length="441" mass="51069">MQKKNKTKKIMLKFSKFYRTFLLAQKWNSRTFRSVTSDSANSSPLINPLLRELIKEIDFFGPLTVERYMKLALTHPVHGFYMKQDVFGSKGHFITAPEISQIFGELIAVWIVYMWQNYSGQKPLSIIELGPGRGTLSLDMARSISQLGTQVKNGCEFHLVEISSYLRSIQYKNLCGKELGVDFSSKSTEKLESKTIYNQSISWHSSVDEILTISNSDRFLVFIANEFFDAFPIHKLIKISSQEWRELLIDFDSEKNQLKWIKSRDDTPISKLIAAQKNFKQFKTDDHLEFSPQTLTTIESIIDQINQNQSGCLLICDYGYYDDCVDRDTFRAFRNHVQCDPLKDPGFADLTADVDFKMIKEHLDRKAKCFGPINQRDFLLAMGLQLRLQMLLQSLDRMDRQKQKDLISSAKMLLEDMGNRFKFMSIFGLNQNESFKPIGFD</sequence>
<dbReference type="SUPFAM" id="SSF53335">
    <property type="entry name" value="S-adenosyl-L-methionine-dependent methyltransferases"/>
    <property type="match status" value="1"/>
</dbReference>
<dbReference type="InterPro" id="IPR038375">
    <property type="entry name" value="NDUFAF7_sf"/>
</dbReference>
<dbReference type="OrthoDB" id="438553at2759"/>
<keyword evidence="5 7" id="KW-0496">Mitochondrion</keyword>
<evidence type="ECO:0000256" key="4">
    <source>
        <dbReference type="ARBA" id="ARBA00022679"/>
    </source>
</evidence>
<evidence type="ECO:0000256" key="1">
    <source>
        <dbReference type="ARBA" id="ARBA00004173"/>
    </source>
</evidence>
<reference evidence="8" key="2">
    <citation type="submission" date="2020-01" db="EMBL/GenBank/DDBJ databases">
        <authorList>
            <person name="Korhonen P.K.K."/>
            <person name="Guangxu M.G."/>
            <person name="Wang T.W."/>
            <person name="Stroehlein A.J.S."/>
            <person name="Young N.D."/>
            <person name="Ang C.-S.A."/>
            <person name="Fernando D.W.F."/>
            <person name="Lu H.L."/>
            <person name="Taylor S.T."/>
            <person name="Ehtesham M.E.M."/>
            <person name="Najaraj S.H.N."/>
            <person name="Harsha G.H.G."/>
            <person name="Madugundu A.M."/>
            <person name="Renuse S.R."/>
            <person name="Holt D.H."/>
            <person name="Pandey A.P."/>
            <person name="Papenfuss A.P."/>
            <person name="Gasser R.B.G."/>
            <person name="Fischer K.F."/>
        </authorList>
    </citation>
    <scope>NUCLEOTIDE SEQUENCE</scope>
    <source>
        <strain evidence="8">SSS_KF_BRIS2020</strain>
    </source>
</reference>
<gene>
    <name evidence="8" type="ORF">SSS_6335</name>
</gene>
<comment type="catalytic activity">
    <reaction evidence="6 7">
        <text>L-arginyl-[protein] + 2 S-adenosyl-L-methionine = N(omega),N(omega)'-dimethyl-L-arginyl-[protein] + 2 S-adenosyl-L-homocysteine + 2 H(+)</text>
        <dbReference type="Rhea" id="RHEA:48108"/>
        <dbReference type="Rhea" id="RHEA-COMP:10532"/>
        <dbReference type="Rhea" id="RHEA-COMP:11992"/>
        <dbReference type="ChEBI" id="CHEBI:15378"/>
        <dbReference type="ChEBI" id="CHEBI:29965"/>
        <dbReference type="ChEBI" id="CHEBI:57856"/>
        <dbReference type="ChEBI" id="CHEBI:59789"/>
        <dbReference type="ChEBI" id="CHEBI:88221"/>
        <dbReference type="EC" id="2.1.1.320"/>
    </reaction>
</comment>
<dbReference type="EMBL" id="WVUK01000066">
    <property type="protein sequence ID" value="KAF7488180.1"/>
    <property type="molecule type" value="Genomic_DNA"/>
</dbReference>
<keyword evidence="3 7" id="KW-0489">Methyltransferase</keyword>
<evidence type="ECO:0000313" key="8">
    <source>
        <dbReference type="EMBL" id="KAF7488180.1"/>
    </source>
</evidence>
<accession>A0A834R1U5</accession>
<comment type="subcellular location">
    <subcellularLocation>
        <location evidence="1 7">Mitochondrion</location>
    </subcellularLocation>
</comment>
<dbReference type="EC" id="2.1.1.320" evidence="7"/>
<dbReference type="AlphaFoldDB" id="A0A834R1U5"/>
<dbReference type="GO" id="GO:0035243">
    <property type="term" value="F:protein-arginine omega-N symmetric methyltransferase activity"/>
    <property type="evidence" value="ECO:0007669"/>
    <property type="project" value="UniProtKB-EC"/>
</dbReference>
<dbReference type="GO" id="GO:0005739">
    <property type="term" value="C:mitochondrion"/>
    <property type="evidence" value="ECO:0007669"/>
    <property type="project" value="UniProtKB-SubCell"/>
</dbReference>
<evidence type="ECO:0000313" key="10">
    <source>
        <dbReference type="Proteomes" id="UP000070412"/>
    </source>
</evidence>
<dbReference type="PANTHER" id="PTHR12049">
    <property type="entry name" value="PROTEIN ARGININE METHYLTRANSFERASE NDUFAF7, MITOCHONDRIAL"/>
    <property type="match status" value="1"/>
</dbReference>
<evidence type="ECO:0000256" key="3">
    <source>
        <dbReference type="ARBA" id="ARBA00022603"/>
    </source>
</evidence>
<reference evidence="10" key="1">
    <citation type="journal article" date="2020" name="PLoS Negl. Trop. Dis.">
        <title>High-quality nuclear genome for Sarcoptes scabiei-A critical resource for a neglected parasite.</title>
        <authorList>
            <person name="Korhonen P.K."/>
            <person name="Gasser R.B."/>
            <person name="Ma G."/>
            <person name="Wang T."/>
            <person name="Stroehlein A.J."/>
            <person name="Young N.D."/>
            <person name="Ang C.S."/>
            <person name="Fernando D.D."/>
            <person name="Lu H.C."/>
            <person name="Taylor S."/>
            <person name="Reynolds S.L."/>
            <person name="Mofiz E."/>
            <person name="Najaraj S.H."/>
            <person name="Gowda H."/>
            <person name="Madugundu A."/>
            <person name="Renuse S."/>
            <person name="Holt D."/>
            <person name="Pandey A."/>
            <person name="Papenfuss A.T."/>
            <person name="Fischer K."/>
        </authorList>
    </citation>
    <scope>NUCLEOTIDE SEQUENCE [LARGE SCALE GENOMIC DNA]</scope>
</reference>
<protein>
    <recommendedName>
        <fullName evidence="7">Protein arginine methyltransferase NDUFAF7</fullName>
        <ecNumber evidence="7">2.1.1.320</ecNumber>
    </recommendedName>
</protein>
<dbReference type="Gene3D" id="3.40.50.12710">
    <property type="match status" value="1"/>
</dbReference>
<name>A0A834R1U5_SARSC</name>
<dbReference type="GO" id="GO:0032981">
    <property type="term" value="P:mitochondrial respiratory chain complex I assembly"/>
    <property type="evidence" value="ECO:0007669"/>
    <property type="project" value="TreeGrafter"/>
</dbReference>
<keyword evidence="10" id="KW-1185">Reference proteome</keyword>
<dbReference type="InterPro" id="IPR029063">
    <property type="entry name" value="SAM-dependent_MTases_sf"/>
</dbReference>